<evidence type="ECO:0000256" key="3">
    <source>
        <dbReference type="ARBA" id="ARBA00022723"/>
    </source>
</evidence>
<dbReference type="RefSeq" id="WP_183807238.1">
    <property type="nucleotide sequence ID" value="NZ_JACIEE010000009.1"/>
</dbReference>
<dbReference type="Gene3D" id="3.90.79.10">
    <property type="entry name" value="Nucleoside Triphosphate Pyrophosphohydrolase"/>
    <property type="match status" value="1"/>
</dbReference>
<sequence>MSSPLYSATEFRRRAIAQSQTITADSWRESGDARMNPATVAHVQEMKLKDAAVLVAAVDEGDDARLIFTQRTATLRKHSGQIAFPGGAVDEDDDDVESAAAREAEEEIGLDRRLIESVGRLPDYMALSGFRITPVLAVVQPGFSLTLNPVEVDDVFEVPLSFLMDPANHETGSGVWLGGERHYYRMPYEGRNIWGITAGIVRVIYERLYA</sequence>
<evidence type="ECO:0000256" key="1">
    <source>
        <dbReference type="ARBA" id="ARBA00001936"/>
    </source>
</evidence>
<proteinExistence type="predicted"/>
<comment type="caution">
    <text evidence="8">The sequence shown here is derived from an EMBL/GenBank/DDBJ whole genome shotgun (WGS) entry which is preliminary data.</text>
</comment>
<accession>A0A7W6GKS5</accession>
<dbReference type="PANTHER" id="PTHR12992:SF11">
    <property type="entry name" value="MITOCHONDRIAL COENZYME A DIPHOSPHATASE NUDT8"/>
    <property type="match status" value="1"/>
</dbReference>
<evidence type="ECO:0000313" key="8">
    <source>
        <dbReference type="EMBL" id="MBB3978980.1"/>
    </source>
</evidence>
<dbReference type="Proteomes" id="UP000574761">
    <property type="component" value="Unassembled WGS sequence"/>
</dbReference>
<dbReference type="CDD" id="cd03426">
    <property type="entry name" value="NUDIX_CoAse_Nudt7"/>
    <property type="match status" value="1"/>
</dbReference>
<reference evidence="8 9" key="1">
    <citation type="submission" date="2020-08" db="EMBL/GenBank/DDBJ databases">
        <title>Genomic Encyclopedia of Type Strains, Phase IV (KMG-IV): sequencing the most valuable type-strain genomes for metagenomic binning, comparative biology and taxonomic classification.</title>
        <authorList>
            <person name="Goeker M."/>
        </authorList>
    </citation>
    <scope>NUCLEOTIDE SEQUENCE [LARGE SCALE GENOMIC DNA]</scope>
    <source>
        <strain evidence="8 9">DSM 100211</strain>
    </source>
</reference>
<evidence type="ECO:0000313" key="9">
    <source>
        <dbReference type="Proteomes" id="UP000574761"/>
    </source>
</evidence>
<organism evidence="8 9">
    <name type="scientific">Mycoplana azooxidifex</name>
    <dbReference type="NCBI Taxonomy" id="1636188"/>
    <lineage>
        <taxon>Bacteria</taxon>
        <taxon>Pseudomonadati</taxon>
        <taxon>Pseudomonadota</taxon>
        <taxon>Alphaproteobacteria</taxon>
        <taxon>Hyphomicrobiales</taxon>
        <taxon>Rhizobiaceae</taxon>
        <taxon>Mycoplana</taxon>
    </lineage>
</organism>
<dbReference type="InterPro" id="IPR045121">
    <property type="entry name" value="CoAse"/>
</dbReference>
<dbReference type="InterPro" id="IPR000086">
    <property type="entry name" value="NUDIX_hydrolase_dom"/>
</dbReference>
<dbReference type="InterPro" id="IPR015797">
    <property type="entry name" value="NUDIX_hydrolase-like_dom_sf"/>
</dbReference>
<dbReference type="EMBL" id="JACIEE010000009">
    <property type="protein sequence ID" value="MBB3978980.1"/>
    <property type="molecule type" value="Genomic_DNA"/>
</dbReference>
<keyword evidence="4" id="KW-0378">Hydrolase</keyword>
<dbReference type="AlphaFoldDB" id="A0A7W6GKS5"/>
<keyword evidence="6" id="KW-0464">Manganese</keyword>
<evidence type="ECO:0000256" key="5">
    <source>
        <dbReference type="ARBA" id="ARBA00022842"/>
    </source>
</evidence>
<keyword evidence="5" id="KW-0460">Magnesium</keyword>
<feature type="domain" description="Nudix hydrolase" evidence="7">
    <location>
        <begin position="48"/>
        <end position="179"/>
    </location>
</feature>
<evidence type="ECO:0000256" key="4">
    <source>
        <dbReference type="ARBA" id="ARBA00022801"/>
    </source>
</evidence>
<dbReference type="GO" id="GO:0046872">
    <property type="term" value="F:metal ion binding"/>
    <property type="evidence" value="ECO:0007669"/>
    <property type="project" value="UniProtKB-KW"/>
</dbReference>
<comment type="cofactor">
    <cofactor evidence="2">
        <name>Mg(2+)</name>
        <dbReference type="ChEBI" id="CHEBI:18420"/>
    </cofactor>
</comment>
<evidence type="ECO:0000256" key="6">
    <source>
        <dbReference type="ARBA" id="ARBA00023211"/>
    </source>
</evidence>
<evidence type="ECO:0000259" key="7">
    <source>
        <dbReference type="PROSITE" id="PS51462"/>
    </source>
</evidence>
<keyword evidence="3" id="KW-0479">Metal-binding</keyword>
<dbReference type="SUPFAM" id="SSF55811">
    <property type="entry name" value="Nudix"/>
    <property type="match status" value="1"/>
</dbReference>
<dbReference type="PANTHER" id="PTHR12992">
    <property type="entry name" value="NUDIX HYDROLASE"/>
    <property type="match status" value="1"/>
</dbReference>
<protein>
    <submittedName>
        <fullName evidence="8">8-oxo-dGTP pyrophosphatase MutT (NUDIX family)</fullName>
    </submittedName>
</protein>
<comment type="cofactor">
    <cofactor evidence="1">
        <name>Mn(2+)</name>
        <dbReference type="ChEBI" id="CHEBI:29035"/>
    </cofactor>
</comment>
<evidence type="ECO:0000256" key="2">
    <source>
        <dbReference type="ARBA" id="ARBA00001946"/>
    </source>
</evidence>
<dbReference type="PROSITE" id="PS51462">
    <property type="entry name" value="NUDIX"/>
    <property type="match status" value="1"/>
</dbReference>
<dbReference type="GO" id="GO:0010945">
    <property type="term" value="F:coenzyme A diphosphatase activity"/>
    <property type="evidence" value="ECO:0007669"/>
    <property type="project" value="InterPro"/>
</dbReference>
<keyword evidence="9" id="KW-1185">Reference proteome</keyword>
<name>A0A7W6GKS5_9HYPH</name>
<dbReference type="Pfam" id="PF00293">
    <property type="entry name" value="NUDIX"/>
    <property type="match status" value="1"/>
</dbReference>
<gene>
    <name evidence="8" type="ORF">GGQ64_004216</name>
</gene>